<dbReference type="EMBL" id="FAUH01000001">
    <property type="protein sequence ID" value="CUU64766.1"/>
    <property type="molecule type" value="Genomic_DNA"/>
</dbReference>
<comment type="cofactor">
    <cofactor evidence="8">
        <name>Zn(2+)</name>
        <dbReference type="ChEBI" id="CHEBI:29105"/>
    </cofactor>
    <text evidence="8">Binds 1 zinc ion per subunit.</text>
</comment>
<dbReference type="InterPro" id="IPR046457">
    <property type="entry name" value="PMI_typeI_cat"/>
</dbReference>
<evidence type="ECO:0000256" key="4">
    <source>
        <dbReference type="ARBA" id="ARBA00022723"/>
    </source>
</evidence>
<dbReference type="PROSITE" id="PS00965">
    <property type="entry name" value="PMI_I_1"/>
    <property type="match status" value="1"/>
</dbReference>
<dbReference type="InterPro" id="IPR018050">
    <property type="entry name" value="Pmannose_isomerase-type1_CS"/>
</dbReference>
<evidence type="ECO:0000313" key="10">
    <source>
        <dbReference type="EMBL" id="CUU64766.1"/>
    </source>
</evidence>
<dbReference type="Pfam" id="PF20511">
    <property type="entry name" value="PMI_typeI_cat"/>
    <property type="match status" value="1"/>
</dbReference>
<organism evidence="10 11">
    <name type="scientific">Corynebacterium variabile</name>
    <dbReference type="NCBI Taxonomy" id="1727"/>
    <lineage>
        <taxon>Bacteria</taxon>
        <taxon>Bacillati</taxon>
        <taxon>Actinomycetota</taxon>
        <taxon>Actinomycetes</taxon>
        <taxon>Mycobacteriales</taxon>
        <taxon>Corynebacteriaceae</taxon>
        <taxon>Corynebacterium</taxon>
    </lineage>
</organism>
<feature type="active site" evidence="7">
    <location>
        <position position="294"/>
    </location>
</feature>
<dbReference type="RefSeq" id="WP_073883298.1">
    <property type="nucleotide sequence ID" value="NZ_FAUH01000001.1"/>
</dbReference>
<feature type="binding site" evidence="8">
    <location>
        <position position="275"/>
    </location>
    <ligand>
        <name>Zn(2+)</name>
        <dbReference type="ChEBI" id="CHEBI:29105"/>
    </ligand>
</feature>
<feature type="binding site" evidence="8">
    <location>
        <position position="140"/>
    </location>
    <ligand>
        <name>Zn(2+)</name>
        <dbReference type="ChEBI" id="CHEBI:29105"/>
    </ligand>
</feature>
<dbReference type="InterPro" id="IPR011051">
    <property type="entry name" value="RmlC_Cupin_sf"/>
</dbReference>
<dbReference type="GO" id="GO:0004476">
    <property type="term" value="F:mannose-6-phosphate isomerase activity"/>
    <property type="evidence" value="ECO:0007669"/>
    <property type="project" value="UniProtKB-EC"/>
</dbReference>
<comment type="similarity">
    <text evidence="2">Belongs to the mannose-6-phosphate isomerase type 1 family.</text>
</comment>
<feature type="binding site" evidence="8">
    <location>
        <position position="103"/>
    </location>
    <ligand>
        <name>Zn(2+)</name>
        <dbReference type="ChEBI" id="CHEBI:29105"/>
    </ligand>
</feature>
<evidence type="ECO:0000256" key="5">
    <source>
        <dbReference type="ARBA" id="ARBA00022833"/>
    </source>
</evidence>
<dbReference type="CDD" id="cd07011">
    <property type="entry name" value="cupin_PMI_type_I_N"/>
    <property type="match status" value="1"/>
</dbReference>
<evidence type="ECO:0000259" key="9">
    <source>
        <dbReference type="Pfam" id="PF20511"/>
    </source>
</evidence>
<dbReference type="EC" id="5.3.1.8" evidence="3"/>
<dbReference type="Gene3D" id="2.60.120.10">
    <property type="entry name" value="Jelly Rolls"/>
    <property type="match status" value="2"/>
</dbReference>
<dbReference type="Gene3D" id="1.10.441.10">
    <property type="entry name" value="Phosphomannose Isomerase, domain 2"/>
    <property type="match status" value="1"/>
</dbReference>
<sequence length="410" mass="42925">MTSQTPDTGAHPLLIDGAVRHYAWGSRTALAELTGRPLPTEHPEAEMWFGAHPAAPSVVSGGSRTLLDVISGDPEGQLGADRSGDRLPFLIKLLAADQALSLQAHPTKQQAEEGFARENAEGVPLGASQRNYKDDNHKPELLVALTRFEALAGFRPLDRTRELLGALAVPDLAHTTAVLGSGDDAEDLRALVTTWLTLPAATKRQLVAVTAPECRRLTALVDAGEAPGWMRGPARVAGKLAEQYPGDSGVLISLLLNHVVLEPGQALFLAAGKLHAYLGGTGVEIMANSDNVLRGGLTTKHIDVPELMRVMDFAPVIDPVCPRDADGRFDVPVPDFALREVDNGQVAPVAGPAVVLVGAGGAELSGAEGSDSSGSAPTRLRPGQAVWVPATTGRDLQVTSLGRVFIATAG</sequence>
<dbReference type="AlphaFoldDB" id="A0A110BER2"/>
<name>A0A110BER2_9CORY</name>
<dbReference type="NCBIfam" id="TIGR00218">
    <property type="entry name" value="manA"/>
    <property type="match status" value="1"/>
</dbReference>
<dbReference type="OrthoDB" id="9792649at2"/>
<dbReference type="SUPFAM" id="SSF51182">
    <property type="entry name" value="RmlC-like cupins"/>
    <property type="match status" value="1"/>
</dbReference>
<dbReference type="Proteomes" id="UP000182498">
    <property type="component" value="Unassembled WGS sequence"/>
</dbReference>
<keyword evidence="11" id="KW-1185">Reference proteome</keyword>
<dbReference type="GO" id="GO:0005829">
    <property type="term" value="C:cytosol"/>
    <property type="evidence" value="ECO:0007669"/>
    <property type="project" value="TreeGrafter"/>
</dbReference>
<feature type="domain" description="Phosphomannose isomerase type I catalytic" evidence="9">
    <location>
        <begin position="15"/>
        <end position="157"/>
    </location>
</feature>
<reference evidence="11" key="1">
    <citation type="submission" date="2015-11" db="EMBL/GenBank/DDBJ databases">
        <authorList>
            <person name="Dugat-Bony E."/>
        </authorList>
    </citation>
    <scope>NUCLEOTIDE SEQUENCE [LARGE SCALE GENOMIC DNA]</scope>
    <source>
        <strain evidence="11">Mu292</strain>
    </source>
</reference>
<dbReference type="GO" id="GO:0009298">
    <property type="term" value="P:GDP-mannose biosynthetic process"/>
    <property type="evidence" value="ECO:0007669"/>
    <property type="project" value="InterPro"/>
</dbReference>
<proteinExistence type="inferred from homology"/>
<keyword evidence="6 10" id="KW-0413">Isomerase</keyword>
<dbReference type="PRINTS" id="PR00714">
    <property type="entry name" value="MAN6PISMRASE"/>
</dbReference>
<protein>
    <recommendedName>
        <fullName evidence="3">mannose-6-phosphate isomerase</fullName>
        <ecNumber evidence="3">5.3.1.8</ecNumber>
    </recommendedName>
</protein>
<evidence type="ECO:0000256" key="7">
    <source>
        <dbReference type="PIRSR" id="PIRSR001480-1"/>
    </source>
</evidence>
<dbReference type="PANTHER" id="PTHR10309:SF0">
    <property type="entry name" value="MANNOSE-6-PHOSPHATE ISOMERASE"/>
    <property type="match status" value="1"/>
</dbReference>
<dbReference type="GO" id="GO:0008270">
    <property type="term" value="F:zinc ion binding"/>
    <property type="evidence" value="ECO:0007669"/>
    <property type="project" value="InterPro"/>
</dbReference>
<accession>A0A110BER2</accession>
<evidence type="ECO:0000256" key="8">
    <source>
        <dbReference type="PIRSR" id="PIRSR001480-2"/>
    </source>
</evidence>
<comment type="catalytic activity">
    <reaction evidence="1">
        <text>D-mannose 6-phosphate = D-fructose 6-phosphate</text>
        <dbReference type="Rhea" id="RHEA:12356"/>
        <dbReference type="ChEBI" id="CHEBI:58735"/>
        <dbReference type="ChEBI" id="CHEBI:61527"/>
        <dbReference type="EC" id="5.3.1.8"/>
    </reaction>
</comment>
<dbReference type="PIRSF" id="PIRSF001480">
    <property type="entry name" value="Mannose-6-phosphate_isomerase"/>
    <property type="match status" value="1"/>
</dbReference>
<dbReference type="InterPro" id="IPR014710">
    <property type="entry name" value="RmlC-like_jellyroll"/>
</dbReference>
<evidence type="ECO:0000256" key="3">
    <source>
        <dbReference type="ARBA" id="ARBA00011956"/>
    </source>
</evidence>
<dbReference type="InterPro" id="IPR016305">
    <property type="entry name" value="Mannose-6-P_Isomerase"/>
</dbReference>
<dbReference type="GO" id="GO:0005975">
    <property type="term" value="P:carbohydrate metabolic process"/>
    <property type="evidence" value="ECO:0007669"/>
    <property type="project" value="InterPro"/>
</dbReference>
<evidence type="ECO:0000256" key="2">
    <source>
        <dbReference type="ARBA" id="ARBA00010772"/>
    </source>
</evidence>
<feature type="binding site" evidence="8">
    <location>
        <position position="105"/>
    </location>
    <ligand>
        <name>Zn(2+)</name>
        <dbReference type="ChEBI" id="CHEBI:29105"/>
    </ligand>
</feature>
<evidence type="ECO:0000256" key="1">
    <source>
        <dbReference type="ARBA" id="ARBA00000757"/>
    </source>
</evidence>
<dbReference type="PANTHER" id="PTHR10309">
    <property type="entry name" value="MANNOSE-6-PHOSPHATE ISOMERASE"/>
    <property type="match status" value="1"/>
</dbReference>
<keyword evidence="4 8" id="KW-0479">Metal-binding</keyword>
<gene>
    <name evidence="10" type="ORF">CVAR292_00070</name>
</gene>
<evidence type="ECO:0000256" key="6">
    <source>
        <dbReference type="ARBA" id="ARBA00023235"/>
    </source>
</evidence>
<dbReference type="InterPro" id="IPR001250">
    <property type="entry name" value="Man6P_Isoase-1"/>
</dbReference>
<keyword evidence="5 8" id="KW-0862">Zinc</keyword>
<evidence type="ECO:0000313" key="11">
    <source>
        <dbReference type="Proteomes" id="UP000182498"/>
    </source>
</evidence>